<feature type="region of interest" description="Disordered" evidence="1">
    <location>
        <begin position="33"/>
        <end position="60"/>
    </location>
</feature>
<reference evidence="2" key="1">
    <citation type="submission" date="2019-08" db="EMBL/GenBank/DDBJ databases">
        <authorList>
            <person name="Kucharzyk K."/>
            <person name="Murdoch R.W."/>
            <person name="Higgins S."/>
            <person name="Loffler F."/>
        </authorList>
    </citation>
    <scope>NUCLEOTIDE SEQUENCE</scope>
</reference>
<evidence type="ECO:0000256" key="1">
    <source>
        <dbReference type="SAM" id="MobiDB-lite"/>
    </source>
</evidence>
<organism evidence="2">
    <name type="scientific">bioreactor metagenome</name>
    <dbReference type="NCBI Taxonomy" id="1076179"/>
    <lineage>
        <taxon>unclassified sequences</taxon>
        <taxon>metagenomes</taxon>
        <taxon>ecological metagenomes</taxon>
    </lineage>
</organism>
<accession>A0A645DB82</accession>
<name>A0A645DB82_9ZZZZ</name>
<gene>
    <name evidence="2" type="ORF">SDC9_133801</name>
</gene>
<feature type="region of interest" description="Disordered" evidence="1">
    <location>
        <begin position="94"/>
        <end position="113"/>
    </location>
</feature>
<protein>
    <submittedName>
        <fullName evidence="2">Uncharacterized protein</fullName>
    </submittedName>
</protein>
<proteinExistence type="predicted"/>
<comment type="caution">
    <text evidence="2">The sequence shown here is derived from an EMBL/GenBank/DDBJ whole genome shotgun (WGS) entry which is preliminary data.</text>
</comment>
<sequence>MPIPVDQRHQLWGVVGEDDRRLPGVLLTHGGGQVMAGGRSREAEQSQAGVQVPPGPGTTDRELGCPVVLEDVGAVVPVRVGVATYHDRRAGLPRRSAAAQPVHHCRDGTAGAR</sequence>
<dbReference type="AlphaFoldDB" id="A0A645DB82"/>
<evidence type="ECO:0000313" key="2">
    <source>
        <dbReference type="EMBL" id="MPM86710.1"/>
    </source>
</evidence>
<dbReference type="EMBL" id="VSSQ01034688">
    <property type="protein sequence ID" value="MPM86710.1"/>
    <property type="molecule type" value="Genomic_DNA"/>
</dbReference>